<dbReference type="PANTHER" id="PTHR30055">
    <property type="entry name" value="HTH-TYPE TRANSCRIPTIONAL REGULATOR RUTR"/>
    <property type="match status" value="1"/>
</dbReference>
<sequence length="222" mass="23851">MEVAPAPAPRSPTADRSSPKVARRRDELADAALTTLADLGYARTSLREIAANTDFSHGVLHYYFDDRLDLITHAVRRYNAVCVHRYDHVLAGAATAEQLLEGFSDALASTARAEAAQHRLWYDVRSQAMVEPALRADVLEIDATLSAMVWAVVARYAELSGTSPALGPDAVYACVDGAFQLGLLRHLCGDADAVDDLVTAVRALVPRLVSPAGPHLPAQPGR</sequence>
<dbReference type="OrthoDB" id="8220622at2"/>
<accession>A0A5C8ZFH1</accession>
<dbReference type="SUPFAM" id="SSF46689">
    <property type="entry name" value="Homeodomain-like"/>
    <property type="match status" value="1"/>
</dbReference>
<feature type="domain" description="HTH tetR-type" evidence="6">
    <location>
        <begin position="22"/>
        <end position="82"/>
    </location>
</feature>
<gene>
    <name evidence="7" type="ORF">FMM08_13425</name>
</gene>
<keyword evidence="1" id="KW-0805">Transcription regulation</keyword>
<dbReference type="PROSITE" id="PS50977">
    <property type="entry name" value="HTH_TETR_2"/>
    <property type="match status" value="1"/>
</dbReference>
<dbReference type="Proteomes" id="UP000321234">
    <property type="component" value="Unassembled WGS sequence"/>
</dbReference>
<evidence type="ECO:0000256" key="1">
    <source>
        <dbReference type="ARBA" id="ARBA00023015"/>
    </source>
</evidence>
<dbReference type="InterPro" id="IPR009057">
    <property type="entry name" value="Homeodomain-like_sf"/>
</dbReference>
<keyword evidence="2 4" id="KW-0238">DNA-binding</keyword>
<dbReference type="GO" id="GO:0000976">
    <property type="term" value="F:transcription cis-regulatory region binding"/>
    <property type="evidence" value="ECO:0007669"/>
    <property type="project" value="TreeGrafter"/>
</dbReference>
<dbReference type="AlphaFoldDB" id="A0A5C8ZFH1"/>
<reference evidence="7 8" key="1">
    <citation type="submission" date="2019-07" db="EMBL/GenBank/DDBJ databases">
        <title>Quadrisphaera sp. strain DD2A genome sequencing and assembly.</title>
        <authorList>
            <person name="Kim I."/>
        </authorList>
    </citation>
    <scope>NUCLEOTIDE SEQUENCE [LARGE SCALE GENOMIC DNA]</scope>
    <source>
        <strain evidence="7 8">DD2A</strain>
    </source>
</reference>
<feature type="compositionally biased region" description="Pro residues" evidence="5">
    <location>
        <begin position="1"/>
        <end position="10"/>
    </location>
</feature>
<dbReference type="InterPro" id="IPR050109">
    <property type="entry name" value="HTH-type_TetR-like_transc_reg"/>
</dbReference>
<proteinExistence type="predicted"/>
<dbReference type="Gene3D" id="1.10.357.10">
    <property type="entry name" value="Tetracycline Repressor, domain 2"/>
    <property type="match status" value="1"/>
</dbReference>
<dbReference type="Pfam" id="PF00440">
    <property type="entry name" value="TetR_N"/>
    <property type="match status" value="1"/>
</dbReference>
<evidence type="ECO:0000256" key="5">
    <source>
        <dbReference type="SAM" id="MobiDB-lite"/>
    </source>
</evidence>
<comment type="caution">
    <text evidence="7">The sequence shown here is derived from an EMBL/GenBank/DDBJ whole genome shotgun (WGS) entry which is preliminary data.</text>
</comment>
<feature type="DNA-binding region" description="H-T-H motif" evidence="4">
    <location>
        <begin position="45"/>
        <end position="64"/>
    </location>
</feature>
<evidence type="ECO:0000256" key="2">
    <source>
        <dbReference type="ARBA" id="ARBA00023125"/>
    </source>
</evidence>
<dbReference type="InterPro" id="IPR001647">
    <property type="entry name" value="HTH_TetR"/>
</dbReference>
<organism evidence="7 8">
    <name type="scientific">Quadrisphaera setariae</name>
    <dbReference type="NCBI Taxonomy" id="2593304"/>
    <lineage>
        <taxon>Bacteria</taxon>
        <taxon>Bacillati</taxon>
        <taxon>Actinomycetota</taxon>
        <taxon>Actinomycetes</taxon>
        <taxon>Kineosporiales</taxon>
        <taxon>Kineosporiaceae</taxon>
        <taxon>Quadrisphaera</taxon>
    </lineage>
</organism>
<evidence type="ECO:0000256" key="4">
    <source>
        <dbReference type="PROSITE-ProRule" id="PRU00335"/>
    </source>
</evidence>
<dbReference type="EMBL" id="VKAC01000007">
    <property type="protein sequence ID" value="TXR55918.1"/>
    <property type="molecule type" value="Genomic_DNA"/>
</dbReference>
<evidence type="ECO:0000256" key="3">
    <source>
        <dbReference type="ARBA" id="ARBA00023163"/>
    </source>
</evidence>
<feature type="region of interest" description="Disordered" evidence="5">
    <location>
        <begin position="1"/>
        <end position="24"/>
    </location>
</feature>
<protein>
    <submittedName>
        <fullName evidence="7">TetR family transcriptional regulator</fullName>
    </submittedName>
</protein>
<evidence type="ECO:0000259" key="6">
    <source>
        <dbReference type="PROSITE" id="PS50977"/>
    </source>
</evidence>
<evidence type="ECO:0000313" key="8">
    <source>
        <dbReference type="Proteomes" id="UP000321234"/>
    </source>
</evidence>
<name>A0A5C8ZFH1_9ACTN</name>
<dbReference type="GO" id="GO:0003700">
    <property type="term" value="F:DNA-binding transcription factor activity"/>
    <property type="evidence" value="ECO:0007669"/>
    <property type="project" value="TreeGrafter"/>
</dbReference>
<keyword evidence="8" id="KW-1185">Reference proteome</keyword>
<dbReference type="PANTHER" id="PTHR30055:SF234">
    <property type="entry name" value="HTH-TYPE TRANSCRIPTIONAL REGULATOR BETI"/>
    <property type="match status" value="1"/>
</dbReference>
<keyword evidence="3" id="KW-0804">Transcription</keyword>
<evidence type="ECO:0000313" key="7">
    <source>
        <dbReference type="EMBL" id="TXR55918.1"/>
    </source>
</evidence>